<evidence type="ECO:0000313" key="2">
    <source>
        <dbReference type="Proteomes" id="UP001566132"/>
    </source>
</evidence>
<dbReference type="EMBL" id="JBDJPC010000013">
    <property type="protein sequence ID" value="KAL1488721.1"/>
    <property type="molecule type" value="Genomic_DNA"/>
</dbReference>
<dbReference type="PANTHER" id="PTHR22930:SF258">
    <property type="entry name" value="PROTEIN ALP1-LIKE ISOFORM X1"/>
    <property type="match status" value="1"/>
</dbReference>
<dbReference type="InterPro" id="IPR045249">
    <property type="entry name" value="HARBI1-like"/>
</dbReference>
<dbReference type="AlphaFoldDB" id="A0ABD1E214"/>
<sequence>MKLNLQRYHVAISTTAIVLLINHYLKKKSRRIWTKKWLQRRTDGQNNILAMLNKELVLEDPTSYRNFLRMSHHQFDYILNLISDIIKKNDTNMREAISSRDRLEVAIRFLATGESFRSLMYSTRIHESTISKIVMEVCLAIVQIMQRLYLKTPNTKEEWKKISVEFDEMWQFPNCLGSLDGKHITFKPPISAGSYYFN</sequence>
<evidence type="ECO:0008006" key="3">
    <source>
        <dbReference type="Google" id="ProtNLM"/>
    </source>
</evidence>
<gene>
    <name evidence="1" type="ORF">ABEB36_014520</name>
</gene>
<comment type="caution">
    <text evidence="1">The sequence shown here is derived from an EMBL/GenBank/DDBJ whole genome shotgun (WGS) entry which is preliminary data.</text>
</comment>
<proteinExistence type="predicted"/>
<name>A0ABD1E214_HYPHA</name>
<accession>A0ABD1E214</accession>
<reference evidence="1 2" key="1">
    <citation type="submission" date="2024-05" db="EMBL/GenBank/DDBJ databases">
        <title>Genetic variation in Jamaican populations of the coffee berry borer (Hypothenemus hampei).</title>
        <authorList>
            <person name="Errbii M."/>
            <person name="Myrie A."/>
        </authorList>
    </citation>
    <scope>NUCLEOTIDE SEQUENCE [LARGE SCALE GENOMIC DNA]</scope>
    <source>
        <strain evidence="1">JA-Hopewell-2020-01-JO</strain>
        <tissue evidence="1">Whole body</tissue>
    </source>
</reference>
<organism evidence="1 2">
    <name type="scientific">Hypothenemus hampei</name>
    <name type="common">Coffee berry borer</name>
    <dbReference type="NCBI Taxonomy" id="57062"/>
    <lineage>
        <taxon>Eukaryota</taxon>
        <taxon>Metazoa</taxon>
        <taxon>Ecdysozoa</taxon>
        <taxon>Arthropoda</taxon>
        <taxon>Hexapoda</taxon>
        <taxon>Insecta</taxon>
        <taxon>Pterygota</taxon>
        <taxon>Neoptera</taxon>
        <taxon>Endopterygota</taxon>
        <taxon>Coleoptera</taxon>
        <taxon>Polyphaga</taxon>
        <taxon>Cucujiformia</taxon>
        <taxon>Curculionidae</taxon>
        <taxon>Scolytinae</taxon>
        <taxon>Hypothenemus</taxon>
    </lineage>
</organism>
<dbReference type="PANTHER" id="PTHR22930">
    <property type="match status" value="1"/>
</dbReference>
<evidence type="ECO:0000313" key="1">
    <source>
        <dbReference type="EMBL" id="KAL1488721.1"/>
    </source>
</evidence>
<protein>
    <recommendedName>
        <fullName evidence="3">Nuclease HARBI1</fullName>
    </recommendedName>
</protein>
<keyword evidence="2" id="KW-1185">Reference proteome</keyword>
<dbReference type="Proteomes" id="UP001566132">
    <property type="component" value="Unassembled WGS sequence"/>
</dbReference>